<reference evidence="10" key="1">
    <citation type="submission" date="2016-10" db="EMBL/GenBank/DDBJ databases">
        <authorList>
            <person name="Varghese N."/>
            <person name="Submissions S."/>
        </authorList>
    </citation>
    <scope>NUCLEOTIDE SEQUENCE [LARGE SCALE GENOMIC DNA]</scope>
    <source>
        <strain evidence="10">DSM 22619</strain>
    </source>
</reference>
<dbReference type="Gene3D" id="3.30.1490.190">
    <property type="match status" value="1"/>
</dbReference>
<feature type="binding site" evidence="7">
    <location>
        <position position="120"/>
    </location>
    <ligand>
        <name>Zn(2+)</name>
        <dbReference type="ChEBI" id="CHEBI:29105"/>
    </ligand>
</feature>
<evidence type="ECO:0000256" key="2">
    <source>
        <dbReference type="ARBA" id="ARBA00022491"/>
    </source>
</evidence>
<evidence type="ECO:0000256" key="8">
    <source>
        <dbReference type="PIRSR" id="PIRSR602481-2"/>
    </source>
</evidence>
<dbReference type="InterPro" id="IPR043135">
    <property type="entry name" value="Fur_C"/>
</dbReference>
<comment type="similarity">
    <text evidence="1">Belongs to the Fur family.</text>
</comment>
<dbReference type="EMBL" id="FMZL01000015">
    <property type="protein sequence ID" value="SDC44282.1"/>
    <property type="molecule type" value="Genomic_DNA"/>
</dbReference>
<gene>
    <name evidence="9" type="ORF">SAMN04487824_11522</name>
</gene>
<evidence type="ECO:0000256" key="5">
    <source>
        <dbReference type="ARBA" id="ARBA00023125"/>
    </source>
</evidence>
<accession>A0A1G6LLU8</accession>
<organism evidence="9 10">
    <name type="scientific">Parafannyhessea umbonata</name>
    <dbReference type="NCBI Taxonomy" id="604330"/>
    <lineage>
        <taxon>Bacteria</taxon>
        <taxon>Bacillati</taxon>
        <taxon>Actinomycetota</taxon>
        <taxon>Coriobacteriia</taxon>
        <taxon>Coriobacteriales</taxon>
        <taxon>Atopobiaceae</taxon>
        <taxon>Parafannyhessea</taxon>
    </lineage>
</organism>
<dbReference type="InterPro" id="IPR036390">
    <property type="entry name" value="WH_DNA-bd_sf"/>
</dbReference>
<comment type="cofactor">
    <cofactor evidence="7">
        <name>Zn(2+)</name>
        <dbReference type="ChEBI" id="CHEBI:29105"/>
    </cofactor>
    <text evidence="7">Binds 1 zinc ion per subunit.</text>
</comment>
<feature type="binding site" evidence="8">
    <location>
        <position position="95"/>
    </location>
    <ligand>
        <name>Fe cation</name>
        <dbReference type="ChEBI" id="CHEBI:24875"/>
    </ligand>
</feature>
<keyword evidence="7" id="KW-0479">Metal-binding</keyword>
<dbReference type="RefSeq" id="WP_090846885.1">
    <property type="nucleotide sequence ID" value="NZ_FMZL01000015.1"/>
</dbReference>
<feature type="binding site" evidence="7">
    <location>
        <position position="123"/>
    </location>
    <ligand>
        <name>Zn(2+)</name>
        <dbReference type="ChEBI" id="CHEBI:29105"/>
    </ligand>
</feature>
<dbReference type="Gene3D" id="1.10.10.10">
    <property type="entry name" value="Winged helix-like DNA-binding domain superfamily/Winged helix DNA-binding domain"/>
    <property type="match status" value="1"/>
</dbReference>
<keyword evidence="3 7" id="KW-0862">Zinc</keyword>
<evidence type="ECO:0000313" key="9">
    <source>
        <dbReference type="EMBL" id="SDC44282.1"/>
    </source>
</evidence>
<dbReference type="GO" id="GO:0003700">
    <property type="term" value="F:DNA-binding transcription factor activity"/>
    <property type="evidence" value="ECO:0007669"/>
    <property type="project" value="InterPro"/>
</dbReference>
<evidence type="ECO:0000256" key="3">
    <source>
        <dbReference type="ARBA" id="ARBA00022833"/>
    </source>
</evidence>
<dbReference type="Pfam" id="PF01475">
    <property type="entry name" value="FUR"/>
    <property type="match status" value="1"/>
</dbReference>
<protein>
    <submittedName>
        <fullName evidence="9">Fur family transcriptional regulator, peroxide stress response regulator</fullName>
    </submittedName>
</protein>
<dbReference type="AlphaFoldDB" id="A0A1G6LLU8"/>
<dbReference type="PANTHER" id="PTHR33202">
    <property type="entry name" value="ZINC UPTAKE REGULATION PROTEIN"/>
    <property type="match status" value="1"/>
</dbReference>
<evidence type="ECO:0000256" key="4">
    <source>
        <dbReference type="ARBA" id="ARBA00023015"/>
    </source>
</evidence>
<sequence length="131" mass="14850">MERRNTRQRQLVLDAVRDLDDHPTADEVYLRVREKDEHVSRGTVYRNLHVLVESGDIVSVKVSGGERFDRRSDNHAHLVCTECGSVKDVPAPDVEDARREMERAWGYADVRTSTVFAGVCPACQKKSQAAR</sequence>
<dbReference type="CDD" id="cd07153">
    <property type="entry name" value="Fur_like"/>
    <property type="match status" value="1"/>
</dbReference>
<name>A0A1G6LLU8_9ACTN</name>
<dbReference type="InterPro" id="IPR002481">
    <property type="entry name" value="FUR"/>
</dbReference>
<dbReference type="GO" id="GO:0045892">
    <property type="term" value="P:negative regulation of DNA-templated transcription"/>
    <property type="evidence" value="ECO:0007669"/>
    <property type="project" value="TreeGrafter"/>
</dbReference>
<feature type="binding site" evidence="7">
    <location>
        <position position="83"/>
    </location>
    <ligand>
        <name>Zn(2+)</name>
        <dbReference type="ChEBI" id="CHEBI:29105"/>
    </ligand>
</feature>
<dbReference type="GO" id="GO:0000976">
    <property type="term" value="F:transcription cis-regulatory region binding"/>
    <property type="evidence" value="ECO:0007669"/>
    <property type="project" value="TreeGrafter"/>
</dbReference>
<keyword evidence="4" id="KW-0805">Transcription regulation</keyword>
<dbReference type="STRING" id="604330.SAMN04489857_1303"/>
<comment type="cofactor">
    <cofactor evidence="8">
        <name>Mn(2+)</name>
        <dbReference type="ChEBI" id="CHEBI:29035"/>
    </cofactor>
    <cofactor evidence="8">
        <name>Fe(2+)</name>
        <dbReference type="ChEBI" id="CHEBI:29033"/>
    </cofactor>
    <text evidence="8">Binds 1 Mn(2+) or Fe(2+) ion per subunit.</text>
</comment>
<evidence type="ECO:0000256" key="1">
    <source>
        <dbReference type="ARBA" id="ARBA00007957"/>
    </source>
</evidence>
<proteinExistence type="inferred from homology"/>
<dbReference type="PANTHER" id="PTHR33202:SF7">
    <property type="entry name" value="FERRIC UPTAKE REGULATION PROTEIN"/>
    <property type="match status" value="1"/>
</dbReference>
<keyword evidence="6" id="KW-0804">Transcription</keyword>
<dbReference type="GO" id="GO:0008270">
    <property type="term" value="F:zinc ion binding"/>
    <property type="evidence" value="ECO:0007669"/>
    <property type="project" value="TreeGrafter"/>
</dbReference>
<dbReference type="GO" id="GO:1900376">
    <property type="term" value="P:regulation of secondary metabolite biosynthetic process"/>
    <property type="evidence" value="ECO:0007669"/>
    <property type="project" value="TreeGrafter"/>
</dbReference>
<keyword evidence="10" id="KW-1185">Reference proteome</keyword>
<feature type="binding site" evidence="7">
    <location>
        <position position="80"/>
    </location>
    <ligand>
        <name>Zn(2+)</name>
        <dbReference type="ChEBI" id="CHEBI:29105"/>
    </ligand>
</feature>
<keyword evidence="8" id="KW-0408">Iron</keyword>
<evidence type="ECO:0000313" key="10">
    <source>
        <dbReference type="Proteomes" id="UP000198528"/>
    </source>
</evidence>
<keyword evidence="2" id="KW-0678">Repressor</keyword>
<dbReference type="InterPro" id="IPR036388">
    <property type="entry name" value="WH-like_DNA-bd_sf"/>
</dbReference>
<dbReference type="Proteomes" id="UP000198528">
    <property type="component" value="Unassembled WGS sequence"/>
</dbReference>
<dbReference type="SUPFAM" id="SSF46785">
    <property type="entry name" value="Winged helix' DNA-binding domain"/>
    <property type="match status" value="1"/>
</dbReference>
<evidence type="ECO:0000256" key="6">
    <source>
        <dbReference type="ARBA" id="ARBA00023163"/>
    </source>
</evidence>
<keyword evidence="5" id="KW-0238">DNA-binding</keyword>
<evidence type="ECO:0000256" key="7">
    <source>
        <dbReference type="PIRSR" id="PIRSR602481-1"/>
    </source>
</evidence>